<dbReference type="PANTHER" id="PTHR22588">
    <property type="entry name" value="VWFA DOMAIN-CONTAINING PROTEIN"/>
    <property type="match status" value="1"/>
</dbReference>
<keyword evidence="2" id="KW-0472">Membrane</keyword>
<dbReference type="RefSeq" id="WP_255226089.1">
    <property type="nucleotide sequence ID" value="NZ_JAJEKE010000002.1"/>
</dbReference>
<reference evidence="4 5" key="1">
    <citation type="submission" date="2021-10" db="EMBL/GenBank/DDBJ databases">
        <title>Lutispora strain m25 sp. nov., a thermophilic, non-spore-forming bacterium isolated from a lab-scale methanogenic bioreactor digesting anaerobic sludge.</title>
        <authorList>
            <person name="El Houari A."/>
            <person name="Mcdonald J."/>
        </authorList>
    </citation>
    <scope>NUCLEOTIDE SEQUENCE [LARGE SCALE GENOMIC DNA]</scope>
    <source>
        <strain evidence="5">m25</strain>
    </source>
</reference>
<feature type="transmembrane region" description="Helical" evidence="2">
    <location>
        <begin position="308"/>
        <end position="333"/>
    </location>
</feature>
<dbReference type="SUPFAM" id="SSF53300">
    <property type="entry name" value="vWA-like"/>
    <property type="match status" value="1"/>
</dbReference>
<keyword evidence="2" id="KW-1133">Transmembrane helix</keyword>
<feature type="compositionally biased region" description="Basic and acidic residues" evidence="1">
    <location>
        <begin position="401"/>
        <end position="418"/>
    </location>
</feature>
<evidence type="ECO:0000256" key="2">
    <source>
        <dbReference type="SAM" id="Phobius"/>
    </source>
</evidence>
<feature type="region of interest" description="Disordered" evidence="1">
    <location>
        <begin position="401"/>
        <end position="425"/>
    </location>
</feature>
<dbReference type="SMART" id="SM00327">
    <property type="entry name" value="VWA"/>
    <property type="match status" value="1"/>
</dbReference>
<name>A0ABT1NBD1_9FIRM</name>
<dbReference type="PROSITE" id="PS50234">
    <property type="entry name" value="VWFA"/>
    <property type="match status" value="1"/>
</dbReference>
<evidence type="ECO:0000313" key="5">
    <source>
        <dbReference type="Proteomes" id="UP001651880"/>
    </source>
</evidence>
<feature type="transmembrane region" description="Helical" evidence="2">
    <location>
        <begin position="373"/>
        <end position="392"/>
    </location>
</feature>
<dbReference type="EMBL" id="JAJEKE010000002">
    <property type="protein sequence ID" value="MCQ1528569.1"/>
    <property type="molecule type" value="Genomic_DNA"/>
</dbReference>
<evidence type="ECO:0000259" key="3">
    <source>
        <dbReference type="PROSITE" id="PS50234"/>
    </source>
</evidence>
<comment type="caution">
    <text evidence="4">The sequence shown here is derived from an EMBL/GenBank/DDBJ whole genome shotgun (WGS) entry which is preliminary data.</text>
</comment>
<accession>A0ABT1NBD1</accession>
<organism evidence="4 5">
    <name type="scientific">Lutispora saccharofermentans</name>
    <dbReference type="NCBI Taxonomy" id="3024236"/>
    <lineage>
        <taxon>Bacteria</taxon>
        <taxon>Bacillati</taxon>
        <taxon>Bacillota</taxon>
        <taxon>Clostridia</taxon>
        <taxon>Lutisporales</taxon>
        <taxon>Lutisporaceae</taxon>
        <taxon>Lutispora</taxon>
    </lineage>
</organism>
<gene>
    <name evidence="4" type="ORF">LJD61_03295</name>
</gene>
<protein>
    <submittedName>
        <fullName evidence="4">VWA domain-containing protein</fullName>
    </submittedName>
</protein>
<dbReference type="PANTHER" id="PTHR22588:SF3">
    <property type="entry name" value="VWFA DOMAIN-CONTAINING PROTEIN"/>
    <property type="match status" value="1"/>
</dbReference>
<feature type="transmembrane region" description="Helical" evidence="2">
    <location>
        <begin position="35"/>
        <end position="60"/>
    </location>
</feature>
<evidence type="ECO:0000313" key="4">
    <source>
        <dbReference type="EMBL" id="MCQ1528569.1"/>
    </source>
</evidence>
<feature type="transmembrane region" description="Helical" evidence="2">
    <location>
        <begin position="342"/>
        <end position="361"/>
    </location>
</feature>
<keyword evidence="5" id="KW-1185">Reference proteome</keyword>
<feature type="transmembrane region" description="Helical" evidence="2">
    <location>
        <begin position="81"/>
        <end position="103"/>
    </location>
</feature>
<dbReference type="InterPro" id="IPR052229">
    <property type="entry name" value="Collagen-VI/PIF"/>
</dbReference>
<proteinExistence type="predicted"/>
<feature type="transmembrane region" description="Helical" evidence="2">
    <location>
        <begin position="7"/>
        <end position="29"/>
    </location>
</feature>
<feature type="domain" description="VWFA" evidence="3">
    <location>
        <begin position="115"/>
        <end position="287"/>
    </location>
</feature>
<dbReference type="InterPro" id="IPR002035">
    <property type="entry name" value="VWF_A"/>
</dbReference>
<evidence type="ECO:0000256" key="1">
    <source>
        <dbReference type="SAM" id="MobiDB-lite"/>
    </source>
</evidence>
<sequence>MVKRRVSILMLCFSMTGGLLGFFFGEWLIDKFLLVWPSTVLMGMYFGILALFIGIMCILAEKIRPVLISASWTSKYYKSSLKYLVPCTLVLLFLCAGLFQYIYGLNFQKARNIDDIVILVDNSGSLKDTDPQNKRFEAVESLIAEMNVQNRISVSVFSDNVNKVQNMEAVTPEVKSNILSKLDDYKIPDGRTNIKGAILNAFSDIYNAAQDDRAAMVILLSDGGDNFNLADTFQETLEPYIESNIPIFSIGMAGSDVKMLKRISQATGGNYYNVSRVENVENIFNKIYREKDLRLLVGERHGSTSYSILYSIMRIAFIAVIGAIIGISVGVLFDDKYIARSFALGGLLAGIAGGAIIEAGFRLAPWMGFFHRLLADISLSAIFALFPFAVGINEAQNTGKKNADIRKESSSRGSRDIGKTQSRSF</sequence>
<dbReference type="Proteomes" id="UP001651880">
    <property type="component" value="Unassembled WGS sequence"/>
</dbReference>
<dbReference type="Pfam" id="PF00092">
    <property type="entry name" value="VWA"/>
    <property type="match status" value="1"/>
</dbReference>
<keyword evidence="2" id="KW-0812">Transmembrane</keyword>
<dbReference type="Gene3D" id="3.40.50.410">
    <property type="entry name" value="von Willebrand factor, type A domain"/>
    <property type="match status" value="1"/>
</dbReference>
<dbReference type="CDD" id="cd00198">
    <property type="entry name" value="vWFA"/>
    <property type="match status" value="1"/>
</dbReference>
<dbReference type="InterPro" id="IPR036465">
    <property type="entry name" value="vWFA_dom_sf"/>
</dbReference>